<dbReference type="InterPro" id="IPR004358">
    <property type="entry name" value="Sig_transdc_His_kin-like_C"/>
</dbReference>
<keyword evidence="4" id="KW-0808">Transferase</keyword>
<proteinExistence type="predicted"/>
<dbReference type="InterPro" id="IPR001610">
    <property type="entry name" value="PAC"/>
</dbReference>
<dbReference type="InterPro" id="IPR005467">
    <property type="entry name" value="His_kinase_dom"/>
</dbReference>
<dbReference type="EMBL" id="SLVV01000002">
    <property type="protein sequence ID" value="TCN27158.1"/>
    <property type="molecule type" value="Genomic_DNA"/>
</dbReference>
<accession>A0A4R2BJ07</accession>
<evidence type="ECO:0000313" key="12">
    <source>
        <dbReference type="EMBL" id="TCN27158.1"/>
    </source>
</evidence>
<dbReference type="PROSITE" id="PS50112">
    <property type="entry name" value="PAS"/>
    <property type="match status" value="1"/>
</dbReference>
<dbReference type="NCBIfam" id="TIGR00229">
    <property type="entry name" value="sensory_box"/>
    <property type="match status" value="2"/>
</dbReference>
<dbReference type="Gene3D" id="3.30.450.20">
    <property type="entry name" value="PAS domain"/>
    <property type="match status" value="2"/>
</dbReference>
<sequence length="491" mass="55040">MDEDNDYAKNPCNLDDMPQIEKDTFHYELKSLLHLQRGMTFKLEKINGKLVHTFVAGELVRSMGYSCEQVIGKTIEELLPPEYTSEKNDYYEKAWAGEEVSYEGYMNGIHYLASLKPIVHSGSVTEVIATCVDITEQKKTEEELRKTKELLESIIHNTADAIGVFDLQGRMIQANPAFEVMYGWGHEEILGEDLPIIPSFKIEETKRIMEEVKAGNIIKGFETIRQKKDGSLIEISASYSPVRDIQGEIIGVSFTARDVTEHNRTAELLRKSDRLSIIGQLAASVAHEIRNPLTALKGFLQLLTSGDKNNPYYPIMLDEMNRIEMITNEFLVLAKPQAKAYELNSLQEILRRVITLAQIQGLMNQVDIQTLFEPDLPPVLCNQNQIIQVFLNVIKNAIEAMPGGGTITISLEKLEPGYLLVQVIDQGTGIPGDRISSLGEPFYSTKEKGTGLGLLVSYRIIEEHNGKIDIYSEIGKGTLVNIILPIHSPSE</sequence>
<dbReference type="Gene3D" id="1.10.287.130">
    <property type="match status" value="1"/>
</dbReference>
<gene>
    <name evidence="12" type="ORF">EV146_102101</name>
</gene>
<evidence type="ECO:0000256" key="3">
    <source>
        <dbReference type="ARBA" id="ARBA00022553"/>
    </source>
</evidence>
<dbReference type="InterPro" id="IPR003594">
    <property type="entry name" value="HATPase_dom"/>
</dbReference>
<dbReference type="PANTHER" id="PTHR43065:SF34">
    <property type="entry name" value="SPORULATION KINASE A"/>
    <property type="match status" value="1"/>
</dbReference>
<dbReference type="RefSeq" id="WP_132001712.1">
    <property type="nucleotide sequence ID" value="NZ_JABUHM010000001.1"/>
</dbReference>
<dbReference type="Pfam" id="PF00512">
    <property type="entry name" value="HisKA"/>
    <property type="match status" value="1"/>
</dbReference>
<dbReference type="InterPro" id="IPR003661">
    <property type="entry name" value="HisK_dim/P_dom"/>
</dbReference>
<feature type="domain" description="Histidine kinase" evidence="9">
    <location>
        <begin position="284"/>
        <end position="488"/>
    </location>
</feature>
<dbReference type="PANTHER" id="PTHR43065">
    <property type="entry name" value="SENSOR HISTIDINE KINASE"/>
    <property type="match status" value="1"/>
</dbReference>
<comment type="caution">
    <text evidence="12">The sequence shown here is derived from an EMBL/GenBank/DDBJ whole genome shotgun (WGS) entry which is preliminary data.</text>
</comment>
<feature type="domain" description="PAS" evidence="10">
    <location>
        <begin position="147"/>
        <end position="213"/>
    </location>
</feature>
<organism evidence="12 13">
    <name type="scientific">Mesobacillus foraminis</name>
    <dbReference type="NCBI Taxonomy" id="279826"/>
    <lineage>
        <taxon>Bacteria</taxon>
        <taxon>Bacillati</taxon>
        <taxon>Bacillota</taxon>
        <taxon>Bacilli</taxon>
        <taxon>Bacillales</taxon>
        <taxon>Bacillaceae</taxon>
        <taxon>Mesobacillus</taxon>
    </lineage>
</organism>
<protein>
    <recommendedName>
        <fullName evidence="2">histidine kinase</fullName>
        <ecNumber evidence="2">2.7.13.3</ecNumber>
    </recommendedName>
</protein>
<dbReference type="SMART" id="SM00387">
    <property type="entry name" value="HATPase_c"/>
    <property type="match status" value="1"/>
</dbReference>
<dbReference type="SMART" id="SM00091">
    <property type="entry name" value="PAS"/>
    <property type="match status" value="1"/>
</dbReference>
<evidence type="ECO:0000256" key="6">
    <source>
        <dbReference type="ARBA" id="ARBA00022777"/>
    </source>
</evidence>
<dbReference type="GO" id="GO:0005524">
    <property type="term" value="F:ATP binding"/>
    <property type="evidence" value="ECO:0007669"/>
    <property type="project" value="UniProtKB-KW"/>
</dbReference>
<feature type="domain" description="PAC" evidence="11">
    <location>
        <begin position="219"/>
        <end position="271"/>
    </location>
</feature>
<dbReference type="InterPro" id="IPR036097">
    <property type="entry name" value="HisK_dim/P_sf"/>
</dbReference>
<dbReference type="EC" id="2.7.13.3" evidence="2"/>
<dbReference type="InterPro" id="IPR000700">
    <property type="entry name" value="PAS-assoc_C"/>
</dbReference>
<evidence type="ECO:0000256" key="7">
    <source>
        <dbReference type="ARBA" id="ARBA00022840"/>
    </source>
</evidence>
<dbReference type="PRINTS" id="PR00344">
    <property type="entry name" value="BCTRLSENSOR"/>
</dbReference>
<comment type="catalytic activity">
    <reaction evidence="1">
        <text>ATP + protein L-histidine = ADP + protein N-phospho-L-histidine.</text>
        <dbReference type="EC" id="2.7.13.3"/>
    </reaction>
</comment>
<keyword evidence="6" id="KW-0418">Kinase</keyword>
<dbReference type="Pfam" id="PF02518">
    <property type="entry name" value="HATPase_c"/>
    <property type="match status" value="1"/>
</dbReference>
<evidence type="ECO:0000256" key="4">
    <source>
        <dbReference type="ARBA" id="ARBA00022679"/>
    </source>
</evidence>
<reference evidence="12 13" key="1">
    <citation type="journal article" date="2015" name="Stand. Genomic Sci.">
        <title>Genomic Encyclopedia of Bacterial and Archaeal Type Strains, Phase III: the genomes of soil and plant-associated and newly described type strains.</title>
        <authorList>
            <person name="Whitman W.B."/>
            <person name="Woyke T."/>
            <person name="Klenk H.P."/>
            <person name="Zhou Y."/>
            <person name="Lilburn T.G."/>
            <person name="Beck B.J."/>
            <person name="De Vos P."/>
            <person name="Vandamme P."/>
            <person name="Eisen J.A."/>
            <person name="Garrity G."/>
            <person name="Hugenholtz P."/>
            <person name="Kyrpides N.C."/>
        </authorList>
    </citation>
    <scope>NUCLEOTIDE SEQUENCE [LARGE SCALE GENOMIC DNA]</scope>
    <source>
        <strain evidence="12 13">CV53</strain>
    </source>
</reference>
<dbReference type="InterPro" id="IPR036890">
    <property type="entry name" value="HATPase_C_sf"/>
</dbReference>
<dbReference type="PROSITE" id="PS50109">
    <property type="entry name" value="HIS_KIN"/>
    <property type="match status" value="1"/>
</dbReference>
<evidence type="ECO:0000256" key="5">
    <source>
        <dbReference type="ARBA" id="ARBA00022741"/>
    </source>
</evidence>
<dbReference type="InterPro" id="IPR035965">
    <property type="entry name" value="PAS-like_dom_sf"/>
</dbReference>
<dbReference type="SUPFAM" id="SSF55785">
    <property type="entry name" value="PYP-like sensor domain (PAS domain)"/>
    <property type="match status" value="2"/>
</dbReference>
<dbReference type="InterPro" id="IPR000014">
    <property type="entry name" value="PAS"/>
</dbReference>
<dbReference type="Proteomes" id="UP000295689">
    <property type="component" value="Unassembled WGS sequence"/>
</dbReference>
<evidence type="ECO:0000259" key="9">
    <source>
        <dbReference type="PROSITE" id="PS50109"/>
    </source>
</evidence>
<dbReference type="CDD" id="cd00075">
    <property type="entry name" value="HATPase"/>
    <property type="match status" value="1"/>
</dbReference>
<dbReference type="SMART" id="SM00388">
    <property type="entry name" value="HisKA"/>
    <property type="match status" value="1"/>
</dbReference>
<evidence type="ECO:0000259" key="11">
    <source>
        <dbReference type="PROSITE" id="PS50113"/>
    </source>
</evidence>
<dbReference type="Gene3D" id="3.30.565.10">
    <property type="entry name" value="Histidine kinase-like ATPase, C-terminal domain"/>
    <property type="match status" value="1"/>
</dbReference>
<evidence type="ECO:0000313" key="13">
    <source>
        <dbReference type="Proteomes" id="UP000295689"/>
    </source>
</evidence>
<dbReference type="CDD" id="cd00082">
    <property type="entry name" value="HisKA"/>
    <property type="match status" value="1"/>
</dbReference>
<name>A0A4R2BJ07_9BACI</name>
<evidence type="ECO:0000256" key="8">
    <source>
        <dbReference type="ARBA" id="ARBA00023012"/>
    </source>
</evidence>
<dbReference type="SUPFAM" id="SSF47384">
    <property type="entry name" value="Homodimeric domain of signal transducing histidine kinase"/>
    <property type="match status" value="1"/>
</dbReference>
<dbReference type="InterPro" id="IPR013767">
    <property type="entry name" value="PAS_fold"/>
</dbReference>
<dbReference type="AlphaFoldDB" id="A0A4R2BJ07"/>
<dbReference type="SMART" id="SM00086">
    <property type="entry name" value="PAC"/>
    <property type="match status" value="2"/>
</dbReference>
<evidence type="ECO:0000259" key="10">
    <source>
        <dbReference type="PROSITE" id="PS50112"/>
    </source>
</evidence>
<keyword evidence="8" id="KW-0902">Two-component regulatory system</keyword>
<keyword evidence="7" id="KW-0067">ATP-binding</keyword>
<dbReference type="Pfam" id="PF00989">
    <property type="entry name" value="PAS"/>
    <property type="match status" value="1"/>
</dbReference>
<dbReference type="CDD" id="cd00130">
    <property type="entry name" value="PAS"/>
    <property type="match status" value="1"/>
</dbReference>
<dbReference type="GO" id="GO:0006355">
    <property type="term" value="P:regulation of DNA-templated transcription"/>
    <property type="evidence" value="ECO:0007669"/>
    <property type="project" value="InterPro"/>
</dbReference>
<evidence type="ECO:0000256" key="2">
    <source>
        <dbReference type="ARBA" id="ARBA00012438"/>
    </source>
</evidence>
<dbReference type="InterPro" id="IPR013656">
    <property type="entry name" value="PAS_4"/>
</dbReference>
<keyword evidence="3" id="KW-0597">Phosphoprotein</keyword>
<dbReference type="PROSITE" id="PS50113">
    <property type="entry name" value="PAC"/>
    <property type="match status" value="1"/>
</dbReference>
<keyword evidence="13" id="KW-1185">Reference proteome</keyword>
<keyword evidence="5" id="KW-0547">Nucleotide-binding</keyword>
<dbReference type="GO" id="GO:0000155">
    <property type="term" value="F:phosphorelay sensor kinase activity"/>
    <property type="evidence" value="ECO:0007669"/>
    <property type="project" value="InterPro"/>
</dbReference>
<evidence type="ECO:0000256" key="1">
    <source>
        <dbReference type="ARBA" id="ARBA00000085"/>
    </source>
</evidence>
<dbReference type="Pfam" id="PF08448">
    <property type="entry name" value="PAS_4"/>
    <property type="match status" value="1"/>
</dbReference>
<dbReference type="SUPFAM" id="SSF55874">
    <property type="entry name" value="ATPase domain of HSP90 chaperone/DNA topoisomerase II/histidine kinase"/>
    <property type="match status" value="1"/>
</dbReference>